<dbReference type="Pfam" id="PF24827">
    <property type="entry name" value="AstE_AspA_cat"/>
    <property type="match status" value="1"/>
</dbReference>
<accession>A0A1G7WPA6</accession>
<sequence length="343" mass="36493">MPQPPETPAAPPASRVACGLDFERDGVSHDYLIVPHSRDDSAWGAVQVPISQIQNGPGPTVLLVGGNHGDEYEGQVALLKLARQLDPASIRGRVLVIPALNLPAAQAGRRTSPIDGGNMNRAFPGRRDGTVTEMIAHFVTSRLLPLADAVLDLHSGGKTLNFTPSAIIHQLPDPRLMADSLAALQAFGAPLGLVLEELDDAGMLDGEVERRGKLFLSTELGGGGTLTPNTLRIAEDGIRRFLAHLQVLDPALAPPPGPPTRLMHTPDPECFVSGHESGLFEPLAELGETVEKNQPIARIHFHQSHLQTPVTHHAKTNGTIVCRHNPGLTQAGDCLAVLAQPYA</sequence>
<evidence type="ECO:0000256" key="4">
    <source>
        <dbReference type="ARBA" id="ARBA00022833"/>
    </source>
</evidence>
<dbReference type="EMBL" id="FNCV01000002">
    <property type="protein sequence ID" value="SDG73795.1"/>
    <property type="molecule type" value="Genomic_DNA"/>
</dbReference>
<reference evidence="7" key="1">
    <citation type="submission" date="2016-10" db="EMBL/GenBank/DDBJ databases">
        <authorList>
            <person name="Varghese N."/>
            <person name="Submissions S."/>
        </authorList>
    </citation>
    <scope>NUCLEOTIDE SEQUENCE [LARGE SCALE GENOMIC DNA]</scope>
    <source>
        <strain evidence="7">930I</strain>
    </source>
</reference>
<proteinExistence type="predicted"/>
<dbReference type="RefSeq" id="WP_092616038.1">
    <property type="nucleotide sequence ID" value="NZ_FNCV01000002.1"/>
</dbReference>
<dbReference type="GO" id="GO:0016811">
    <property type="term" value="F:hydrolase activity, acting on carbon-nitrogen (but not peptide) bonds, in linear amides"/>
    <property type="evidence" value="ECO:0007669"/>
    <property type="project" value="InterPro"/>
</dbReference>
<name>A0A1G7WPA6_9PROT</name>
<protein>
    <submittedName>
        <fullName evidence="6">N-alpha-acetyl-L-2,4-diaminobutyrate deacetylase</fullName>
    </submittedName>
</protein>
<feature type="domain" description="Succinylglutamate desuccinylase/Aspartoacylase catalytic" evidence="5">
    <location>
        <begin position="57"/>
        <end position="245"/>
    </location>
</feature>
<dbReference type="PANTHER" id="PTHR37326">
    <property type="entry name" value="BLL3975 PROTEIN"/>
    <property type="match status" value="1"/>
</dbReference>
<dbReference type="STRING" id="83401.SAMN05421742_102276"/>
<dbReference type="AlphaFoldDB" id="A0A1G7WPA6"/>
<evidence type="ECO:0000256" key="3">
    <source>
        <dbReference type="ARBA" id="ARBA00022801"/>
    </source>
</evidence>
<gene>
    <name evidence="6" type="ORF">SAMN05421742_102276</name>
</gene>
<keyword evidence="4" id="KW-0862">Zinc</keyword>
<dbReference type="GO" id="GO:0046872">
    <property type="term" value="F:metal ion binding"/>
    <property type="evidence" value="ECO:0007669"/>
    <property type="project" value="UniProtKB-KW"/>
</dbReference>
<evidence type="ECO:0000313" key="7">
    <source>
        <dbReference type="Proteomes" id="UP000217076"/>
    </source>
</evidence>
<evidence type="ECO:0000256" key="2">
    <source>
        <dbReference type="ARBA" id="ARBA00022723"/>
    </source>
</evidence>
<dbReference type="OrthoDB" id="9782876at2"/>
<evidence type="ECO:0000313" key="6">
    <source>
        <dbReference type="EMBL" id="SDG73795.1"/>
    </source>
</evidence>
<dbReference type="CDD" id="cd06252">
    <property type="entry name" value="M14_ASTE_ASPA-like"/>
    <property type="match status" value="1"/>
</dbReference>
<dbReference type="InterPro" id="IPR043795">
    <property type="entry name" value="N-alpha-Ac-DABA-like"/>
</dbReference>
<organism evidence="6 7">
    <name type="scientific">Roseospirillum parvum</name>
    <dbReference type="NCBI Taxonomy" id="83401"/>
    <lineage>
        <taxon>Bacteria</taxon>
        <taxon>Pseudomonadati</taxon>
        <taxon>Pseudomonadota</taxon>
        <taxon>Alphaproteobacteria</taxon>
        <taxon>Rhodospirillales</taxon>
        <taxon>Rhodospirillaceae</taxon>
        <taxon>Roseospirillum</taxon>
    </lineage>
</organism>
<dbReference type="GO" id="GO:0016788">
    <property type="term" value="F:hydrolase activity, acting on ester bonds"/>
    <property type="evidence" value="ECO:0007669"/>
    <property type="project" value="InterPro"/>
</dbReference>
<dbReference type="PIRSF" id="PIRSF039012">
    <property type="entry name" value="ASP"/>
    <property type="match status" value="1"/>
</dbReference>
<keyword evidence="2" id="KW-0479">Metal-binding</keyword>
<dbReference type="Proteomes" id="UP000217076">
    <property type="component" value="Unassembled WGS sequence"/>
</dbReference>
<evidence type="ECO:0000256" key="1">
    <source>
        <dbReference type="ARBA" id="ARBA00001947"/>
    </source>
</evidence>
<dbReference type="InterPro" id="IPR053138">
    <property type="entry name" value="N-alpha-Ac-DABA_deacetylase"/>
</dbReference>
<keyword evidence="3" id="KW-0378">Hydrolase</keyword>
<dbReference type="InterPro" id="IPR055438">
    <property type="entry name" value="AstE_AspA_cat"/>
</dbReference>
<evidence type="ECO:0000259" key="5">
    <source>
        <dbReference type="Pfam" id="PF24827"/>
    </source>
</evidence>
<dbReference type="SUPFAM" id="SSF53187">
    <property type="entry name" value="Zn-dependent exopeptidases"/>
    <property type="match status" value="1"/>
</dbReference>
<dbReference type="Gene3D" id="3.40.630.10">
    <property type="entry name" value="Zn peptidases"/>
    <property type="match status" value="1"/>
</dbReference>
<dbReference type="PANTHER" id="PTHR37326:SF1">
    <property type="entry name" value="BLL3975 PROTEIN"/>
    <property type="match status" value="1"/>
</dbReference>
<comment type="cofactor">
    <cofactor evidence="1">
        <name>Zn(2+)</name>
        <dbReference type="ChEBI" id="CHEBI:29105"/>
    </cofactor>
</comment>
<keyword evidence="7" id="KW-1185">Reference proteome</keyword>